<reference evidence="24" key="2">
    <citation type="journal article" date="2014" name="Nat. Commun.">
        <title>The cavefish genome reveals candidate genes for eye loss.</title>
        <authorList>
            <person name="McGaugh S.E."/>
            <person name="Gross J.B."/>
            <person name="Aken B."/>
            <person name="Blin M."/>
            <person name="Borowsky R."/>
            <person name="Chalopin D."/>
            <person name="Hinaux H."/>
            <person name="Jeffery W.R."/>
            <person name="Keene A."/>
            <person name="Ma L."/>
            <person name="Minx P."/>
            <person name="Murphy D."/>
            <person name="O'Quin K.E."/>
            <person name="Retaux S."/>
            <person name="Rohner N."/>
            <person name="Searle S.M."/>
            <person name="Stahl B.A."/>
            <person name="Tabin C."/>
            <person name="Volff J.N."/>
            <person name="Yoshizawa M."/>
            <person name="Warren W.C."/>
        </authorList>
    </citation>
    <scope>NUCLEOTIDE SEQUENCE [LARGE SCALE GENOMIC DNA]</scope>
    <source>
        <strain evidence="24">female</strain>
    </source>
</reference>
<keyword evidence="12 22" id="KW-0472">Membrane</keyword>
<evidence type="ECO:0000256" key="6">
    <source>
        <dbReference type="ARBA" id="ARBA00022676"/>
    </source>
</evidence>
<dbReference type="GO" id="GO:0018279">
    <property type="term" value="P:protein N-linked glycosylation via asparagine"/>
    <property type="evidence" value="ECO:0007669"/>
    <property type="project" value="TreeGrafter"/>
</dbReference>
<reference evidence="24" key="1">
    <citation type="submission" date="2013-03" db="EMBL/GenBank/DDBJ databases">
        <authorList>
            <person name="Jeffery W."/>
            <person name="Warren W."/>
            <person name="Wilson R.K."/>
        </authorList>
    </citation>
    <scope>NUCLEOTIDE SEQUENCE</scope>
    <source>
        <strain evidence="24">female</strain>
    </source>
</reference>
<evidence type="ECO:0000256" key="18">
    <source>
        <dbReference type="ARBA" id="ARBA00076526"/>
    </source>
</evidence>
<name>A0A3B1JPR5_ASTMX</name>
<keyword evidence="6" id="KW-0328">Glycosyltransferase</keyword>
<dbReference type="InParanoid" id="A0A3B1JPR5"/>
<comment type="pathway">
    <text evidence="3">Protein modification; protein glycosylation.</text>
</comment>
<dbReference type="PANTHER" id="PTHR46059">
    <property type="entry name" value="BETA-GALACTOSIDE ALPHA-2,6-SIALYLTRANSFERASE"/>
    <property type="match status" value="1"/>
</dbReference>
<dbReference type="GeneTree" id="ENSGT00940000157053"/>
<evidence type="ECO:0000313" key="24">
    <source>
        <dbReference type="Proteomes" id="UP000018467"/>
    </source>
</evidence>
<dbReference type="Proteomes" id="UP000018467">
    <property type="component" value="Unassembled WGS sequence"/>
</dbReference>
<dbReference type="Pfam" id="PF00777">
    <property type="entry name" value="Glyco_transf_29"/>
    <property type="match status" value="1"/>
</dbReference>
<evidence type="ECO:0000256" key="3">
    <source>
        <dbReference type="ARBA" id="ARBA00004922"/>
    </source>
</evidence>
<keyword evidence="10 22" id="KW-1133">Transmembrane helix</keyword>
<keyword evidence="8 22" id="KW-0812">Transmembrane</keyword>
<evidence type="ECO:0000256" key="13">
    <source>
        <dbReference type="ARBA" id="ARBA00023157"/>
    </source>
</evidence>
<keyword evidence="13" id="KW-1015">Disulfide bond</keyword>
<evidence type="ECO:0000256" key="12">
    <source>
        <dbReference type="ARBA" id="ARBA00023136"/>
    </source>
</evidence>
<evidence type="ECO:0000256" key="1">
    <source>
        <dbReference type="ARBA" id="ARBA00004447"/>
    </source>
</evidence>
<evidence type="ECO:0000256" key="22">
    <source>
        <dbReference type="SAM" id="Phobius"/>
    </source>
</evidence>
<dbReference type="EC" id="2.4.3.1" evidence="16"/>
<reference evidence="23" key="3">
    <citation type="submission" date="2025-08" db="UniProtKB">
        <authorList>
            <consortium name="Ensembl"/>
        </authorList>
    </citation>
    <scope>IDENTIFICATION</scope>
</reference>
<keyword evidence="5" id="KW-0964">Secreted</keyword>
<evidence type="ECO:0000256" key="8">
    <source>
        <dbReference type="ARBA" id="ARBA00022692"/>
    </source>
</evidence>
<dbReference type="Bgee" id="ENSAMXG00000032798">
    <property type="expression patterns" value="Expressed in pharyngeal gill and 14 other cell types or tissues"/>
</dbReference>
<proteinExistence type="inferred from homology"/>
<evidence type="ECO:0000256" key="7">
    <source>
        <dbReference type="ARBA" id="ARBA00022679"/>
    </source>
</evidence>
<keyword evidence="24" id="KW-1185">Reference proteome</keyword>
<evidence type="ECO:0000256" key="15">
    <source>
        <dbReference type="ARBA" id="ARBA00034249"/>
    </source>
</evidence>
<comment type="catalytic activity">
    <reaction evidence="15">
        <text>a beta-D-galactoside + CMP-N-acetyl-beta-neuraminate = an N-acetyl-alpha-neuraminyl-(2-&gt;6)-beta-D-galactosyl derivative + CMP + H(+)</text>
        <dbReference type="Rhea" id="RHEA:52104"/>
        <dbReference type="ChEBI" id="CHEBI:15378"/>
        <dbReference type="ChEBI" id="CHEBI:28034"/>
        <dbReference type="ChEBI" id="CHEBI:57812"/>
        <dbReference type="ChEBI" id="CHEBI:60377"/>
        <dbReference type="ChEBI" id="CHEBI:136398"/>
        <dbReference type="EC" id="2.4.3.1"/>
    </reaction>
</comment>
<dbReference type="GO" id="GO:0097503">
    <property type="term" value="P:sialylation"/>
    <property type="evidence" value="ECO:0007669"/>
    <property type="project" value="TreeGrafter"/>
</dbReference>
<keyword evidence="9" id="KW-0735">Signal-anchor</keyword>
<organism evidence="23 24">
    <name type="scientific">Astyanax mexicanus</name>
    <name type="common">Blind cave fish</name>
    <name type="synonym">Astyanax fasciatus mexicanus</name>
    <dbReference type="NCBI Taxonomy" id="7994"/>
    <lineage>
        <taxon>Eukaryota</taxon>
        <taxon>Metazoa</taxon>
        <taxon>Chordata</taxon>
        <taxon>Craniata</taxon>
        <taxon>Vertebrata</taxon>
        <taxon>Euteleostomi</taxon>
        <taxon>Actinopterygii</taxon>
        <taxon>Neopterygii</taxon>
        <taxon>Teleostei</taxon>
        <taxon>Ostariophysi</taxon>
        <taxon>Characiformes</taxon>
        <taxon>Characoidei</taxon>
        <taxon>Acestrorhamphidae</taxon>
        <taxon>Acestrorhamphinae</taxon>
        <taxon>Astyanax</taxon>
    </lineage>
</organism>
<dbReference type="FunFam" id="3.90.1480.20:FF:000012">
    <property type="entry name" value="ST6 beta-galactoside alpha-2,6-sialyltransferase 1"/>
    <property type="match status" value="1"/>
</dbReference>
<evidence type="ECO:0000313" key="23">
    <source>
        <dbReference type="Ensembl" id="ENSAMXP00000044382.1"/>
    </source>
</evidence>
<evidence type="ECO:0000256" key="20">
    <source>
        <dbReference type="ARBA" id="ARBA00080062"/>
    </source>
</evidence>
<evidence type="ECO:0000256" key="16">
    <source>
        <dbReference type="ARBA" id="ARBA00034329"/>
    </source>
</evidence>
<evidence type="ECO:0000256" key="19">
    <source>
        <dbReference type="ARBA" id="ARBA00076676"/>
    </source>
</evidence>
<evidence type="ECO:0000256" key="9">
    <source>
        <dbReference type="ARBA" id="ARBA00022968"/>
    </source>
</evidence>
<dbReference type="Gene3D" id="3.90.1480.20">
    <property type="entry name" value="Glycosyl transferase family 29"/>
    <property type="match status" value="1"/>
</dbReference>
<evidence type="ECO:0000256" key="11">
    <source>
        <dbReference type="ARBA" id="ARBA00023034"/>
    </source>
</evidence>
<dbReference type="GO" id="GO:0005576">
    <property type="term" value="C:extracellular region"/>
    <property type="evidence" value="ECO:0007669"/>
    <property type="project" value="UniProtKB-SubCell"/>
</dbReference>
<evidence type="ECO:0000256" key="5">
    <source>
        <dbReference type="ARBA" id="ARBA00022525"/>
    </source>
</evidence>
<feature type="transmembrane region" description="Helical" evidence="22">
    <location>
        <begin position="12"/>
        <end position="29"/>
    </location>
</feature>
<dbReference type="GO" id="GO:0003835">
    <property type="term" value="F:beta-galactoside alpha-2,6-sialyltransferase activity"/>
    <property type="evidence" value="ECO:0007669"/>
    <property type="project" value="UniProtKB-EC"/>
</dbReference>
<evidence type="ECO:0000256" key="17">
    <source>
        <dbReference type="ARBA" id="ARBA00069321"/>
    </source>
</evidence>
<dbReference type="GO" id="GO:0032580">
    <property type="term" value="C:Golgi cisterna membrane"/>
    <property type="evidence" value="ECO:0007669"/>
    <property type="project" value="UniProtKB-SubCell"/>
</dbReference>
<evidence type="ECO:0000256" key="4">
    <source>
        <dbReference type="ARBA" id="ARBA00006003"/>
    </source>
</evidence>
<keyword evidence="7" id="KW-0808">Transferase</keyword>
<accession>A0A3B1JPR5</accession>
<protein>
    <recommendedName>
        <fullName evidence="17">Beta-galactoside alpha-2,6-sialyltransferase 1</fullName>
        <ecNumber evidence="16">2.4.3.1</ecNumber>
    </recommendedName>
    <alternativeName>
        <fullName evidence="20">CMP-N-acetylneuraminate-beta-galactosamide-alpha-2,6-sialyltransferase 1</fullName>
    </alternativeName>
    <alternativeName>
        <fullName evidence="19">ST6Gal I</fullName>
    </alternativeName>
    <alternativeName>
        <fullName evidence="18">Sialyltransferase 1</fullName>
    </alternativeName>
</protein>
<reference evidence="23" key="4">
    <citation type="submission" date="2025-09" db="UniProtKB">
        <authorList>
            <consortium name="Ensembl"/>
        </authorList>
    </citation>
    <scope>IDENTIFICATION</scope>
</reference>
<keyword evidence="14" id="KW-0325">Glycoprotein</keyword>
<dbReference type="AlphaFoldDB" id="A0A3B1JPR5"/>
<dbReference type="InterPro" id="IPR038578">
    <property type="entry name" value="GT29-like_sf"/>
</dbReference>
<evidence type="ECO:0000256" key="10">
    <source>
        <dbReference type="ARBA" id="ARBA00022989"/>
    </source>
</evidence>
<sequence length="373" mass="43294">MSRSPQQTLKTFFYIFIFVIILLLTFYATSPRLPLSTKRLTLPWPLRMTPRLHSFLQEPFQIPNEVKYSIKMYKKGNQFKVPQRTNKSTNSSLAELMCTLKNRVHLSTVKAGDGPFSGEKWERSLPKQSLQETLGNPKTCAVVTSAGALRGSSLGKDIDSHDAVIRFNSAPMKGYERDVGKKTTVRIVNSQLVVSEKKKFFQDPRYRTGVLIIWDPAPYSRDLDEWYKHHDYNFHEHYHEYRKVHPEQPFYIISPSMQWDLWDVIQENSPVDIQPNPPSSGMLGIIVMMSVCKHISVYEFVPSRRKTELCHYYSSDRNWQCTQGHYHPLLFEKSLVQRLNRGEEEDILVLGKVTLDGYSQYTCPDTMQSENSL</sequence>
<comment type="subcellular location">
    <subcellularLocation>
        <location evidence="1">Golgi apparatus</location>
        <location evidence="1">Golgi stack membrane</location>
        <topology evidence="1">Single-pass type II membrane protein</topology>
    </subcellularLocation>
    <subcellularLocation>
        <location evidence="2">Secreted</location>
    </subcellularLocation>
</comment>
<evidence type="ECO:0000256" key="21">
    <source>
        <dbReference type="PIRSR" id="PIRSR005557-2"/>
    </source>
</evidence>
<dbReference type="InterPro" id="IPR001675">
    <property type="entry name" value="Glyco_trans_29"/>
</dbReference>
<evidence type="ECO:0000256" key="14">
    <source>
        <dbReference type="ARBA" id="ARBA00023180"/>
    </source>
</evidence>
<dbReference type="PANTHER" id="PTHR46059:SF2">
    <property type="entry name" value="BETA-GALACTOSIDE ALPHA-2,6-SIALYLTRANSFERASE 1"/>
    <property type="match status" value="1"/>
</dbReference>
<dbReference type="Ensembl" id="ENSAMXT00000050415.1">
    <property type="protein sequence ID" value="ENSAMXP00000044382.1"/>
    <property type="gene ID" value="ENSAMXG00000032798.1"/>
</dbReference>
<feature type="disulfide bond" evidence="21">
    <location>
        <begin position="140"/>
        <end position="292"/>
    </location>
</feature>
<keyword evidence="11" id="KW-0333">Golgi apparatus</keyword>
<dbReference type="STRING" id="7994.ENSAMXP00000044382"/>
<evidence type="ECO:0000256" key="2">
    <source>
        <dbReference type="ARBA" id="ARBA00004613"/>
    </source>
</evidence>
<comment type="similarity">
    <text evidence="4">Belongs to the glycosyltransferase 29 family.</text>
</comment>